<proteinExistence type="inferred from homology"/>
<comment type="cofactor">
    <cofactor evidence="8">
        <name>Mg(2+)</name>
        <dbReference type="ChEBI" id="CHEBI:18420"/>
    </cofactor>
</comment>
<dbReference type="EMBL" id="MNUO01000079">
    <property type="protein sequence ID" value="OIN96781.1"/>
    <property type="molecule type" value="Genomic_DNA"/>
</dbReference>
<organism evidence="11 12">
    <name type="scientific">Candidatus Desantisbacteria bacterium CG1_02_38_46</name>
    <dbReference type="NCBI Taxonomy" id="1817893"/>
    <lineage>
        <taxon>Bacteria</taxon>
        <taxon>Candidatus Desantisiibacteriota</taxon>
    </lineage>
</organism>
<comment type="caution">
    <text evidence="11">The sequence shown here is derived from an EMBL/GenBank/DDBJ whole genome shotgun (WGS) entry which is preliminary data.</text>
</comment>
<keyword evidence="8" id="KW-0671">Queuosine biosynthesis</keyword>
<keyword evidence="4 8" id="KW-0460">Magnesium</keyword>
<evidence type="ECO:0000256" key="3">
    <source>
        <dbReference type="ARBA" id="ARBA00022723"/>
    </source>
</evidence>
<dbReference type="GO" id="GO:0000287">
    <property type="term" value="F:magnesium ion binding"/>
    <property type="evidence" value="ECO:0007669"/>
    <property type="project" value="UniProtKB-UniRule"/>
</dbReference>
<dbReference type="STRING" id="1817893.AUJ66_05365"/>
<comment type="similarity">
    <text evidence="8">Belongs to the radical SAM superfamily. 7-carboxy-7-deazaguanine synthase family.</text>
</comment>
<dbReference type="InterPro" id="IPR058240">
    <property type="entry name" value="rSAM_sf"/>
</dbReference>
<comment type="catalytic activity">
    <reaction evidence="8">
        <text>6-carboxy-5,6,7,8-tetrahydropterin + H(+) = 7-carboxy-7-carbaguanine + NH4(+)</text>
        <dbReference type="Rhea" id="RHEA:27974"/>
        <dbReference type="ChEBI" id="CHEBI:15378"/>
        <dbReference type="ChEBI" id="CHEBI:28938"/>
        <dbReference type="ChEBI" id="CHEBI:61032"/>
        <dbReference type="ChEBI" id="CHEBI:61036"/>
        <dbReference type="EC" id="4.3.99.3"/>
    </reaction>
</comment>
<dbReference type="InterPro" id="IPR013785">
    <property type="entry name" value="Aldolase_TIM"/>
</dbReference>
<comment type="function">
    <text evidence="8">Catalyzes the complex heterocyclic radical-mediated conversion of 6-carboxy-5,6,7,8-tetrahydropterin (CPH4) to 7-carboxy-7-deazaguanine (CDG), a step common to the biosynthetic pathways of all 7-deazapurine-containing compounds.</text>
</comment>
<feature type="binding site" evidence="8">
    <location>
        <position position="100"/>
    </location>
    <ligand>
        <name>S-adenosyl-L-methionine</name>
        <dbReference type="ChEBI" id="CHEBI:59789"/>
    </ligand>
</feature>
<evidence type="ECO:0000256" key="9">
    <source>
        <dbReference type="SAM" id="MobiDB-lite"/>
    </source>
</evidence>
<reference evidence="11 12" key="1">
    <citation type="journal article" date="2016" name="Environ. Microbiol.">
        <title>Genomic resolution of a cold subsurface aquifer community provides metabolic insights for novel microbes adapted to high CO concentrations.</title>
        <authorList>
            <person name="Probst A.J."/>
            <person name="Castelle C.J."/>
            <person name="Singh A."/>
            <person name="Brown C.T."/>
            <person name="Anantharaman K."/>
            <person name="Sharon I."/>
            <person name="Hug L.A."/>
            <person name="Burstein D."/>
            <person name="Emerson J.B."/>
            <person name="Thomas B.C."/>
            <person name="Banfield J.F."/>
        </authorList>
    </citation>
    <scope>NUCLEOTIDE SEQUENCE [LARGE SCALE GENOMIC DNA]</scope>
    <source>
        <strain evidence="11">CG1_02_38_46</strain>
    </source>
</reference>
<gene>
    <name evidence="8" type="primary">queE</name>
    <name evidence="11" type="ORF">AUJ66_05365</name>
</gene>
<dbReference type="PANTHER" id="PTHR42836">
    <property type="entry name" value="7-CARBOXY-7-DEAZAGUANINE SYNTHASE"/>
    <property type="match status" value="1"/>
</dbReference>
<evidence type="ECO:0000256" key="7">
    <source>
        <dbReference type="ARBA" id="ARBA00023239"/>
    </source>
</evidence>
<dbReference type="UniPathway" id="UPA00391"/>
<evidence type="ECO:0000259" key="10">
    <source>
        <dbReference type="PROSITE" id="PS51918"/>
    </source>
</evidence>
<dbReference type="GO" id="GO:0008616">
    <property type="term" value="P:tRNA queuosine(34) biosynthetic process"/>
    <property type="evidence" value="ECO:0007669"/>
    <property type="project" value="UniProtKB-UniRule"/>
</dbReference>
<evidence type="ECO:0000256" key="2">
    <source>
        <dbReference type="ARBA" id="ARBA00022691"/>
    </source>
</evidence>
<dbReference type="Gene3D" id="3.20.20.70">
    <property type="entry name" value="Aldolase class I"/>
    <property type="match status" value="1"/>
</dbReference>
<feature type="binding site" evidence="8">
    <location>
        <position position="98"/>
    </location>
    <ligand>
        <name>substrate</name>
    </ligand>
</feature>
<dbReference type="PANTHER" id="PTHR42836:SF1">
    <property type="entry name" value="7-CARBOXY-7-DEAZAGUANINE SYNTHASE"/>
    <property type="match status" value="1"/>
</dbReference>
<sequence length="289" mass="32544">MTKGWLCEIFDSIQGEGIYLGVRQIFLRFAGCNLRCEYCDTPQALRRHKYCRAMSHESCVMSKIENPMTVDSIIFILKSYLSNIQYPGSNIYHSVSLTGGEPLLQVDFIKELIPQLKKLGLKIYLETNGVLPDALKKIVDEVDFIAMDIKLPTAIGQKLWKEHKKFLKQCAMNYTTTILDRKMKCALVFVKIVITPRTSGGEIKKAAELIAEVNREIPLVLQPDSKKRDSPRPAVAGAPTTSSVNSDGPQGQSLFYYQEIASRILKDVRIIPQLHNVSQAICHLSRPDT</sequence>
<feature type="binding site" evidence="8">
    <location>
        <position position="32"/>
    </location>
    <ligand>
        <name>[4Fe-4S] cluster</name>
        <dbReference type="ChEBI" id="CHEBI:49883"/>
        <note>4Fe-4S-S-AdoMet</note>
    </ligand>
</feature>
<dbReference type="EC" id="4.3.99.3" evidence="8"/>
<comment type="pathway">
    <text evidence="8">Purine metabolism; 7-cyano-7-deazaguanine biosynthesis.</text>
</comment>
<feature type="domain" description="Radical SAM core" evidence="10">
    <location>
        <begin position="19"/>
        <end position="267"/>
    </location>
</feature>
<keyword evidence="6 8" id="KW-0411">Iron-sulfur</keyword>
<evidence type="ECO:0000256" key="8">
    <source>
        <dbReference type="HAMAP-Rule" id="MF_00917"/>
    </source>
</evidence>
<dbReference type="GO" id="GO:0051539">
    <property type="term" value="F:4 iron, 4 sulfur cluster binding"/>
    <property type="evidence" value="ECO:0007669"/>
    <property type="project" value="UniProtKB-UniRule"/>
</dbReference>
<dbReference type="PROSITE" id="PS51918">
    <property type="entry name" value="RADICAL_SAM"/>
    <property type="match status" value="1"/>
</dbReference>
<evidence type="ECO:0000256" key="1">
    <source>
        <dbReference type="ARBA" id="ARBA00022485"/>
    </source>
</evidence>
<evidence type="ECO:0000313" key="12">
    <source>
        <dbReference type="Proteomes" id="UP000182278"/>
    </source>
</evidence>
<feature type="binding site" evidence="8">
    <location>
        <position position="39"/>
    </location>
    <ligand>
        <name>[4Fe-4S] cluster</name>
        <dbReference type="ChEBI" id="CHEBI:49883"/>
        <note>4Fe-4S-S-AdoMet</note>
    </ligand>
</feature>
<comment type="subunit">
    <text evidence="8">Homodimer.</text>
</comment>
<evidence type="ECO:0000313" key="11">
    <source>
        <dbReference type="EMBL" id="OIN96781.1"/>
    </source>
</evidence>
<dbReference type="AlphaFoldDB" id="A0A1J4SET9"/>
<dbReference type="GO" id="GO:0016840">
    <property type="term" value="F:carbon-nitrogen lyase activity"/>
    <property type="evidence" value="ECO:0007669"/>
    <property type="project" value="UniProtKB-UniRule"/>
</dbReference>
<name>A0A1J4SET9_9BACT</name>
<feature type="region of interest" description="Disordered" evidence="9">
    <location>
        <begin position="221"/>
        <end position="248"/>
    </location>
</feature>
<accession>A0A1J4SET9</accession>
<dbReference type="SUPFAM" id="SSF102114">
    <property type="entry name" value="Radical SAM enzymes"/>
    <property type="match status" value="1"/>
</dbReference>
<feature type="binding site" evidence="8">
    <location>
        <position position="41"/>
    </location>
    <ligand>
        <name>Mg(2+)</name>
        <dbReference type="ChEBI" id="CHEBI:18420"/>
    </ligand>
</feature>
<keyword evidence="3 8" id="KW-0479">Metal-binding</keyword>
<protein>
    <recommendedName>
        <fullName evidence="8">7-carboxy-7-deazaguanine synthase</fullName>
        <shortName evidence="8">CDG synthase</shortName>
        <ecNumber evidence="8">4.3.99.3</ecNumber>
    </recommendedName>
    <alternativeName>
        <fullName evidence="8">Queuosine biosynthesis protein QueE</fullName>
    </alternativeName>
</protein>
<feature type="binding site" evidence="8">
    <location>
        <position position="36"/>
    </location>
    <ligand>
        <name>[4Fe-4S] cluster</name>
        <dbReference type="ChEBI" id="CHEBI:49883"/>
        <note>4Fe-4S-S-AdoMet</note>
    </ligand>
</feature>
<keyword evidence="1 8" id="KW-0004">4Fe-4S</keyword>
<dbReference type="SFLD" id="SFLDS00029">
    <property type="entry name" value="Radical_SAM"/>
    <property type="match status" value="1"/>
</dbReference>
<feature type="compositionally biased region" description="Polar residues" evidence="9">
    <location>
        <begin position="239"/>
        <end position="248"/>
    </location>
</feature>
<comment type="caution">
    <text evidence="8">Lacks conserved residue(s) required for the propagation of feature annotation.</text>
</comment>
<keyword evidence="7 8" id="KW-0456">Lyase</keyword>
<comment type="cofactor">
    <cofactor evidence="8">
        <name>S-adenosyl-L-methionine</name>
        <dbReference type="ChEBI" id="CHEBI:59789"/>
    </cofactor>
    <text evidence="8">Binds 1 S-adenosyl-L-methionine per subunit.</text>
</comment>
<comment type="cofactor">
    <cofactor evidence="8">
        <name>[4Fe-4S] cluster</name>
        <dbReference type="ChEBI" id="CHEBI:49883"/>
    </cofactor>
    <text evidence="8">Binds 1 [4Fe-4S] cluster. The cluster is coordinated with 3 cysteines and an exchangeable S-adenosyl-L-methionine.</text>
</comment>
<evidence type="ECO:0000256" key="6">
    <source>
        <dbReference type="ARBA" id="ARBA00023014"/>
    </source>
</evidence>
<evidence type="ECO:0000256" key="5">
    <source>
        <dbReference type="ARBA" id="ARBA00023004"/>
    </source>
</evidence>
<dbReference type="CDD" id="cd01335">
    <property type="entry name" value="Radical_SAM"/>
    <property type="match status" value="1"/>
</dbReference>
<dbReference type="GO" id="GO:1904047">
    <property type="term" value="F:S-adenosyl-L-methionine binding"/>
    <property type="evidence" value="ECO:0007669"/>
    <property type="project" value="UniProtKB-UniRule"/>
</dbReference>
<feature type="binding site" evidence="8">
    <location>
        <position position="28"/>
    </location>
    <ligand>
        <name>substrate</name>
    </ligand>
</feature>
<evidence type="ECO:0000256" key="4">
    <source>
        <dbReference type="ARBA" id="ARBA00022842"/>
    </source>
</evidence>
<keyword evidence="5 8" id="KW-0408">Iron</keyword>
<dbReference type="Proteomes" id="UP000182278">
    <property type="component" value="Unassembled WGS sequence"/>
</dbReference>
<dbReference type="InterPro" id="IPR007197">
    <property type="entry name" value="rSAM"/>
</dbReference>
<keyword evidence="2 8" id="KW-0949">S-adenosyl-L-methionine</keyword>
<dbReference type="InterPro" id="IPR024924">
    <property type="entry name" value="7-CO-7-deazaguanine_synth-like"/>
</dbReference>
<dbReference type="Pfam" id="PF04055">
    <property type="entry name" value="Radical_SAM"/>
    <property type="match status" value="1"/>
</dbReference>
<feature type="binding site" evidence="8">
    <location>
        <begin position="13"/>
        <end position="15"/>
    </location>
    <ligand>
        <name>substrate</name>
    </ligand>
</feature>
<feature type="binding site" evidence="8">
    <location>
        <begin position="38"/>
        <end position="40"/>
    </location>
    <ligand>
        <name>S-adenosyl-L-methionine</name>
        <dbReference type="ChEBI" id="CHEBI:59789"/>
    </ligand>
</feature>
<dbReference type="HAMAP" id="MF_00917">
    <property type="entry name" value="QueE"/>
    <property type="match status" value="1"/>
</dbReference>